<dbReference type="KEGG" id="bsol:FSW04_03050"/>
<evidence type="ECO:0000259" key="8">
    <source>
        <dbReference type="Pfam" id="PF02706"/>
    </source>
</evidence>
<dbReference type="Proteomes" id="UP000321805">
    <property type="component" value="Chromosome"/>
</dbReference>
<evidence type="ECO:0000256" key="1">
    <source>
        <dbReference type="ARBA" id="ARBA00004651"/>
    </source>
</evidence>
<protein>
    <recommendedName>
        <fullName evidence="8">Polysaccharide chain length determinant N-terminal domain-containing protein</fullName>
    </recommendedName>
</protein>
<dbReference type="InterPro" id="IPR050445">
    <property type="entry name" value="Bact_polysacc_biosynth/exp"/>
</dbReference>
<feature type="transmembrane region" description="Helical" evidence="7">
    <location>
        <begin position="266"/>
        <end position="285"/>
    </location>
</feature>
<keyword evidence="3" id="KW-1003">Cell membrane</keyword>
<dbReference type="EMBL" id="CP042430">
    <property type="protein sequence ID" value="QEC46658.1"/>
    <property type="molecule type" value="Genomic_DNA"/>
</dbReference>
<evidence type="ECO:0000313" key="9">
    <source>
        <dbReference type="EMBL" id="QEC46658.1"/>
    </source>
</evidence>
<organism evidence="9 10">
    <name type="scientific">Baekduia soli</name>
    <dbReference type="NCBI Taxonomy" id="496014"/>
    <lineage>
        <taxon>Bacteria</taxon>
        <taxon>Bacillati</taxon>
        <taxon>Actinomycetota</taxon>
        <taxon>Thermoleophilia</taxon>
        <taxon>Solirubrobacterales</taxon>
        <taxon>Baekduiaceae</taxon>
        <taxon>Baekduia</taxon>
    </lineage>
</organism>
<evidence type="ECO:0000256" key="3">
    <source>
        <dbReference type="ARBA" id="ARBA00022475"/>
    </source>
</evidence>
<dbReference type="AlphaFoldDB" id="A0A5B8U0Y7"/>
<keyword evidence="4 7" id="KW-0812">Transmembrane</keyword>
<comment type="similarity">
    <text evidence="2">Belongs to the CpsC/CapA family.</text>
</comment>
<evidence type="ECO:0000256" key="5">
    <source>
        <dbReference type="ARBA" id="ARBA00022989"/>
    </source>
</evidence>
<dbReference type="GO" id="GO:0005886">
    <property type="term" value="C:plasma membrane"/>
    <property type="evidence" value="ECO:0007669"/>
    <property type="project" value="UniProtKB-SubCell"/>
</dbReference>
<name>A0A5B8U0Y7_9ACTN</name>
<dbReference type="PANTHER" id="PTHR32309:SF31">
    <property type="entry name" value="CAPSULAR EXOPOLYSACCHARIDE FAMILY"/>
    <property type="match status" value="1"/>
</dbReference>
<evidence type="ECO:0000256" key="6">
    <source>
        <dbReference type="ARBA" id="ARBA00023136"/>
    </source>
</evidence>
<reference evidence="9 10" key="1">
    <citation type="journal article" date="2018" name="J. Microbiol.">
        <title>Baekduia soli gen. nov., sp. nov., a novel bacterium isolated from the soil of Baekdu Mountain and proposal of a novel family name, Baekduiaceae fam. nov.</title>
        <authorList>
            <person name="An D.S."/>
            <person name="Siddiqi M.Z."/>
            <person name="Kim K.H."/>
            <person name="Yu H.S."/>
            <person name="Im W.T."/>
        </authorList>
    </citation>
    <scope>NUCLEOTIDE SEQUENCE [LARGE SCALE GENOMIC DNA]</scope>
    <source>
        <strain evidence="9 10">BR7-21</strain>
    </source>
</reference>
<evidence type="ECO:0000256" key="2">
    <source>
        <dbReference type="ARBA" id="ARBA00006683"/>
    </source>
</evidence>
<proteinExistence type="inferred from homology"/>
<gene>
    <name evidence="9" type="ORF">FSW04_03050</name>
</gene>
<keyword evidence="5 7" id="KW-1133">Transmembrane helix</keyword>
<feature type="domain" description="Polysaccharide chain length determinant N-terminal" evidence="8">
    <location>
        <begin position="32"/>
        <end position="88"/>
    </location>
</feature>
<keyword evidence="10" id="KW-1185">Reference proteome</keyword>
<dbReference type="Pfam" id="PF02706">
    <property type="entry name" value="Wzz"/>
    <property type="match status" value="1"/>
</dbReference>
<accession>A0A5B8U0Y7</accession>
<dbReference type="PANTHER" id="PTHR32309">
    <property type="entry name" value="TYROSINE-PROTEIN KINASE"/>
    <property type="match status" value="1"/>
</dbReference>
<evidence type="ECO:0000313" key="10">
    <source>
        <dbReference type="Proteomes" id="UP000321805"/>
    </source>
</evidence>
<evidence type="ECO:0000256" key="7">
    <source>
        <dbReference type="SAM" id="Phobius"/>
    </source>
</evidence>
<keyword evidence="6 7" id="KW-0472">Membrane</keyword>
<comment type="subcellular location">
    <subcellularLocation>
        <location evidence="1">Cell membrane</location>
        <topology evidence="1">Multi-pass membrane protein</topology>
    </subcellularLocation>
</comment>
<sequence>MTPRPSEELLPTWLARQQHVPVAESPGVVPRAVSRHKLLILFFVLVFAGAGVAGGIVRKPQYTAQADLTVGQADLATQSLQGYAAAVQVLAGVYSRLVVSATVINQVDRREHLGPVELRNRISASPTPDSSTFRIKTTGPDAQSALRLNRLTVNAAQAYIVKLGNNGQNDAKQAFAKFQAAANTAALKRAEAQRLEDQRAADKNSVTDAELAKLNADAAKFDLIAQTYSQQYQNSSLPSARQYQGASVITRPVAATSDQRSWMQKLGILGAFVGLLVGVAIASALEARARRKAY</sequence>
<feature type="transmembrane region" description="Helical" evidence="7">
    <location>
        <begin position="38"/>
        <end position="57"/>
    </location>
</feature>
<dbReference type="InterPro" id="IPR003856">
    <property type="entry name" value="LPS_length_determ_N"/>
</dbReference>
<evidence type="ECO:0000256" key="4">
    <source>
        <dbReference type="ARBA" id="ARBA00022692"/>
    </source>
</evidence>